<dbReference type="CDD" id="cd07812">
    <property type="entry name" value="SRPBCC"/>
    <property type="match status" value="1"/>
</dbReference>
<dbReference type="Proteomes" id="UP000501705">
    <property type="component" value="Chromosome"/>
</dbReference>
<dbReference type="InterPro" id="IPR019587">
    <property type="entry name" value="Polyketide_cyclase/dehydratase"/>
</dbReference>
<dbReference type="RefSeq" id="WP_167466482.1">
    <property type="nucleotide sequence ID" value="NZ_CP046171.1"/>
</dbReference>
<protein>
    <submittedName>
        <fullName evidence="1">Toxin</fullName>
    </submittedName>
</protein>
<dbReference type="AlphaFoldDB" id="A0A6G9Y2L0"/>
<reference evidence="1 2" key="1">
    <citation type="journal article" date="2019" name="ACS Chem. Biol.">
        <title>Identification and Mobilization of a Cryptic Antibiotic Biosynthesis Gene Locus from a Human-Pathogenic Nocardia Isolate.</title>
        <authorList>
            <person name="Herisse M."/>
            <person name="Ishida K."/>
            <person name="Porter J.L."/>
            <person name="Howden B."/>
            <person name="Hertweck C."/>
            <person name="Stinear T.P."/>
            <person name="Pidot S.J."/>
        </authorList>
    </citation>
    <scope>NUCLEOTIDE SEQUENCE [LARGE SCALE GENOMIC DNA]</scope>
    <source>
        <strain evidence="1 2">AUSMDU00024985</strain>
    </source>
</reference>
<organism evidence="1 2">
    <name type="scientific">Nocardia brasiliensis</name>
    <dbReference type="NCBI Taxonomy" id="37326"/>
    <lineage>
        <taxon>Bacteria</taxon>
        <taxon>Bacillati</taxon>
        <taxon>Actinomycetota</taxon>
        <taxon>Actinomycetes</taxon>
        <taxon>Mycobacteriales</taxon>
        <taxon>Nocardiaceae</taxon>
        <taxon>Nocardia</taxon>
    </lineage>
</organism>
<accession>A0A6G9Y2L0</accession>
<dbReference type="EMBL" id="CP046171">
    <property type="protein sequence ID" value="QIS07432.1"/>
    <property type="molecule type" value="Genomic_DNA"/>
</dbReference>
<dbReference type="Gene3D" id="3.30.530.20">
    <property type="match status" value="1"/>
</dbReference>
<gene>
    <name evidence="1" type="ORF">F5X71_15010</name>
</gene>
<proteinExistence type="predicted"/>
<name>A0A6G9Y2L0_NOCBR</name>
<dbReference type="SUPFAM" id="SSF55961">
    <property type="entry name" value="Bet v1-like"/>
    <property type="match status" value="1"/>
</dbReference>
<dbReference type="Pfam" id="PF10604">
    <property type="entry name" value="Polyketide_cyc2"/>
    <property type="match status" value="1"/>
</dbReference>
<evidence type="ECO:0000313" key="2">
    <source>
        <dbReference type="Proteomes" id="UP000501705"/>
    </source>
</evidence>
<dbReference type="InterPro" id="IPR023393">
    <property type="entry name" value="START-like_dom_sf"/>
</dbReference>
<sequence>MAKLKVSVDVPISPEEAWSHTSNLADLDKWLTMHEAWRSEVPDQLTVGTQLVGVASVKGLRNRVTWTVKAAEPPRRLQLTGAGKGGTKLGLELLVAPKGTGSEVTVDIELGGRPLFGPIGAGVARAVKGDIERSLDKFVALYA</sequence>
<evidence type="ECO:0000313" key="1">
    <source>
        <dbReference type="EMBL" id="QIS07432.1"/>
    </source>
</evidence>